<evidence type="ECO:0000259" key="2">
    <source>
        <dbReference type="Pfam" id="PF26035"/>
    </source>
</evidence>
<keyword evidence="5" id="KW-1185">Reference proteome</keyword>
<dbReference type="EMBL" id="JAERRC010000030">
    <property type="protein sequence ID" value="MBL0706339.1"/>
    <property type="molecule type" value="Genomic_DNA"/>
</dbReference>
<feature type="region of interest" description="Disordered" evidence="1">
    <location>
        <begin position="98"/>
        <end position="119"/>
    </location>
</feature>
<evidence type="ECO:0000259" key="3">
    <source>
        <dbReference type="Pfam" id="PF26572"/>
    </source>
</evidence>
<evidence type="ECO:0000313" key="5">
    <source>
        <dbReference type="Proteomes" id="UP000639051"/>
    </source>
</evidence>
<comment type="caution">
    <text evidence="4">The sequence shown here is derived from an EMBL/GenBank/DDBJ whole genome shotgun (WGS) entry which is preliminary data.</text>
</comment>
<sequence>MRGASGVVLDLGDPEGVADLRTYLTRARAVEHGSVRLQAVGSVLAVYVCVIGPRILGEPTPTVLGLRTFALAQEAHIDATVPMAAVFDRLARLGDGGTALEVPPTRTREPWASVSPPRGPWEPQGSVAGDEMLSAAAAGIAEVARSVPQQPGAAMVHTVRSAVWGRDLPSVPGVPSGAAFAAQMLGFAASGTDLGLFACGPWVRLSSPRGHVLCRRPSVLATV</sequence>
<reference evidence="4 5" key="1">
    <citation type="submission" date="2021-01" db="EMBL/GenBank/DDBJ databases">
        <title>Genome public.</title>
        <authorList>
            <person name="Liu C."/>
            <person name="Sun Q."/>
        </authorList>
    </citation>
    <scope>NUCLEOTIDE SEQUENCE [LARGE SCALE GENOMIC DNA]</scope>
    <source>
        <strain evidence="4 5">JC656</strain>
    </source>
</reference>
<evidence type="ECO:0000313" key="4">
    <source>
        <dbReference type="EMBL" id="MBL0706339.1"/>
    </source>
</evidence>
<feature type="domain" description="DUF8185" evidence="3">
    <location>
        <begin position="116"/>
        <end position="218"/>
    </location>
</feature>
<proteinExistence type="predicted"/>
<gene>
    <name evidence="4" type="ORF">JJE72_12615</name>
</gene>
<feature type="domain" description="DUF8010" evidence="2">
    <location>
        <begin position="9"/>
        <end position="106"/>
    </location>
</feature>
<dbReference type="Proteomes" id="UP000639051">
    <property type="component" value="Unassembled WGS sequence"/>
</dbReference>
<protein>
    <submittedName>
        <fullName evidence="4">Uncharacterized protein</fullName>
    </submittedName>
</protein>
<dbReference type="Pfam" id="PF26035">
    <property type="entry name" value="DUF8010"/>
    <property type="match status" value="1"/>
</dbReference>
<evidence type="ECO:0000256" key="1">
    <source>
        <dbReference type="SAM" id="MobiDB-lite"/>
    </source>
</evidence>
<accession>A0ABS1K3S5</accession>
<dbReference type="InterPro" id="IPR058323">
    <property type="entry name" value="DUF8010"/>
</dbReference>
<name>A0ABS1K3S5_9MICC</name>
<dbReference type="Pfam" id="PF26572">
    <property type="entry name" value="DUF8185"/>
    <property type="match status" value="1"/>
</dbReference>
<dbReference type="RefSeq" id="WP_189692743.1">
    <property type="nucleotide sequence ID" value="NZ_BNCM01000003.1"/>
</dbReference>
<organism evidence="4 5">
    <name type="scientific">Sinomonas cellulolyticus</name>
    <dbReference type="NCBI Taxonomy" id="2801916"/>
    <lineage>
        <taxon>Bacteria</taxon>
        <taxon>Bacillati</taxon>
        <taxon>Actinomycetota</taxon>
        <taxon>Actinomycetes</taxon>
        <taxon>Micrococcales</taxon>
        <taxon>Micrococcaceae</taxon>
        <taxon>Sinomonas</taxon>
    </lineage>
</organism>
<dbReference type="InterPro" id="IPR058498">
    <property type="entry name" value="DUF8185"/>
</dbReference>